<name>A0A523UXQ5_UNCT6</name>
<dbReference type="Gene3D" id="3.20.20.410">
    <property type="entry name" value="Protein of unknown function UPF0759"/>
    <property type="match status" value="1"/>
</dbReference>
<organism evidence="1 2">
    <name type="scientific">candidate division TA06 bacterium</name>
    <dbReference type="NCBI Taxonomy" id="2250710"/>
    <lineage>
        <taxon>Bacteria</taxon>
        <taxon>Bacteria division TA06</taxon>
    </lineage>
</organism>
<sequence length="247" mass="28967">MSEVFIGTSGYSYDHWSNGVFYPPRLPKSKWLEYYSEHFQTVELNVTFYRLPQEKVFTGWCEKTPDAFRFAVKGSRYITHIKRLANLGDSLETLAKRLKLLKEKCSVVLWQLPPSMKIDLKRFDQFCRQAEKTICKRQAFEFRNESWFTDEVYDILFKHNFSLCLADAPQDIHEPITADYVYVRRHGPSGLYEGNYTKKHLGRDTKNVLKWLKDGKDVYIYFNNDVKGYAVKNAKTLLDLVSLGVKA</sequence>
<dbReference type="EMBL" id="SOJN01000023">
    <property type="protein sequence ID" value="TET47322.1"/>
    <property type="molecule type" value="Genomic_DNA"/>
</dbReference>
<evidence type="ECO:0000313" key="2">
    <source>
        <dbReference type="Proteomes" id="UP000315525"/>
    </source>
</evidence>
<dbReference type="Pfam" id="PF01904">
    <property type="entry name" value="DUF72"/>
    <property type="match status" value="1"/>
</dbReference>
<evidence type="ECO:0000313" key="1">
    <source>
        <dbReference type="EMBL" id="TET47322.1"/>
    </source>
</evidence>
<dbReference type="InterPro" id="IPR002763">
    <property type="entry name" value="DUF72"/>
</dbReference>
<accession>A0A523UXQ5</accession>
<dbReference type="SUPFAM" id="SSF117396">
    <property type="entry name" value="TM1631-like"/>
    <property type="match status" value="1"/>
</dbReference>
<dbReference type="PANTHER" id="PTHR30348:SF4">
    <property type="entry name" value="DUF72 DOMAIN-CONTAINING PROTEIN"/>
    <property type="match status" value="1"/>
</dbReference>
<gene>
    <name evidence="1" type="ORF">E3J62_01685</name>
</gene>
<dbReference type="AlphaFoldDB" id="A0A523UXQ5"/>
<protein>
    <submittedName>
        <fullName evidence="1">DUF72 domain-containing protein</fullName>
    </submittedName>
</protein>
<reference evidence="1 2" key="1">
    <citation type="submission" date="2019-03" db="EMBL/GenBank/DDBJ databases">
        <title>Metabolic potential of uncultured bacteria and archaea associated with petroleum seepage in deep-sea sediments.</title>
        <authorList>
            <person name="Dong X."/>
            <person name="Hubert C."/>
        </authorList>
    </citation>
    <scope>NUCLEOTIDE SEQUENCE [LARGE SCALE GENOMIC DNA]</scope>
    <source>
        <strain evidence="1">E44_bin18</strain>
    </source>
</reference>
<dbReference type="PANTHER" id="PTHR30348">
    <property type="entry name" value="UNCHARACTERIZED PROTEIN YECE"/>
    <property type="match status" value="1"/>
</dbReference>
<dbReference type="Proteomes" id="UP000315525">
    <property type="component" value="Unassembled WGS sequence"/>
</dbReference>
<comment type="caution">
    <text evidence="1">The sequence shown here is derived from an EMBL/GenBank/DDBJ whole genome shotgun (WGS) entry which is preliminary data.</text>
</comment>
<dbReference type="InterPro" id="IPR036520">
    <property type="entry name" value="UPF0759_sf"/>
</dbReference>
<proteinExistence type="predicted"/>